<dbReference type="Gene3D" id="1.10.8.10">
    <property type="entry name" value="DNA helicase RuvA subunit, C-terminal domain"/>
    <property type="match status" value="1"/>
</dbReference>
<dbReference type="InterPro" id="IPR001841">
    <property type="entry name" value="Znf_RING"/>
</dbReference>
<dbReference type="Gene3D" id="6.10.140.1100">
    <property type="match status" value="1"/>
</dbReference>
<gene>
    <name evidence="10" type="ORF">YQE_06104</name>
</gene>
<dbReference type="Pfam" id="PF18091">
    <property type="entry name" value="E3_UbLigase_RBR"/>
    <property type="match status" value="1"/>
</dbReference>
<feature type="region of interest" description="Disordered" evidence="9">
    <location>
        <begin position="1"/>
        <end position="145"/>
    </location>
</feature>
<feature type="region of interest" description="Disordered" evidence="9">
    <location>
        <begin position="1241"/>
        <end position="1325"/>
    </location>
</feature>
<dbReference type="GO" id="GO:0071797">
    <property type="term" value="C:LUBAC complex"/>
    <property type="evidence" value="ECO:0007669"/>
    <property type="project" value="InterPro"/>
</dbReference>
<dbReference type="GO" id="GO:0097039">
    <property type="term" value="P:protein linear polyubiquitination"/>
    <property type="evidence" value="ECO:0007669"/>
    <property type="project" value="TreeGrafter"/>
</dbReference>
<feature type="compositionally biased region" description="Polar residues" evidence="9">
    <location>
        <begin position="61"/>
        <end position="72"/>
    </location>
</feature>
<dbReference type="Pfam" id="PF16678">
    <property type="entry name" value="UBA_HOIP"/>
    <property type="match status" value="1"/>
</dbReference>
<evidence type="ECO:0000256" key="6">
    <source>
        <dbReference type="ARBA" id="ARBA00022786"/>
    </source>
</evidence>
<proteinExistence type="inferred from homology"/>
<feature type="compositionally biased region" description="Polar residues" evidence="9">
    <location>
        <begin position="462"/>
        <end position="487"/>
    </location>
</feature>
<dbReference type="InterPro" id="IPR013083">
    <property type="entry name" value="Znf_RING/FYVE/PHD"/>
</dbReference>
<feature type="compositionally biased region" description="Polar residues" evidence="9">
    <location>
        <begin position="1428"/>
        <end position="1437"/>
    </location>
</feature>
<feature type="compositionally biased region" description="Basic and acidic residues" evidence="9">
    <location>
        <begin position="1418"/>
        <end position="1427"/>
    </location>
</feature>
<feature type="region of interest" description="Disordered" evidence="9">
    <location>
        <begin position="423"/>
        <end position="530"/>
    </location>
</feature>
<dbReference type="GO" id="GO:0036435">
    <property type="term" value="F:K48-linked polyubiquitin modification-dependent protein binding"/>
    <property type="evidence" value="ECO:0007669"/>
    <property type="project" value="TreeGrafter"/>
</dbReference>
<feature type="region of interest" description="Disordered" evidence="9">
    <location>
        <begin position="1562"/>
        <end position="1739"/>
    </location>
</feature>
<dbReference type="GO" id="GO:0008270">
    <property type="term" value="F:zinc ion binding"/>
    <property type="evidence" value="ECO:0007669"/>
    <property type="project" value="UniProtKB-KW"/>
</dbReference>
<keyword evidence="7" id="KW-0862">Zinc</keyword>
<dbReference type="SUPFAM" id="SSF57850">
    <property type="entry name" value="RING/U-box"/>
    <property type="match status" value="2"/>
</dbReference>
<dbReference type="InterPro" id="IPR047540">
    <property type="entry name" value="BRcat_RBR_RNF31-like"/>
</dbReference>
<feature type="compositionally biased region" description="Polar residues" evidence="9">
    <location>
        <begin position="992"/>
        <end position="1009"/>
    </location>
</feature>
<dbReference type="InterPro" id="IPR041031">
    <property type="entry name" value="RNF31_C"/>
</dbReference>
<feature type="compositionally biased region" description="Low complexity" evidence="9">
    <location>
        <begin position="432"/>
        <end position="441"/>
    </location>
</feature>
<feature type="compositionally biased region" description="Basic and acidic residues" evidence="9">
    <location>
        <begin position="488"/>
        <end position="522"/>
    </location>
</feature>
<evidence type="ECO:0000256" key="5">
    <source>
        <dbReference type="ARBA" id="ARBA00022771"/>
    </source>
</evidence>
<evidence type="ECO:0000256" key="4">
    <source>
        <dbReference type="ARBA" id="ARBA00022737"/>
    </source>
</evidence>
<dbReference type="GO" id="GO:0061630">
    <property type="term" value="F:ubiquitin protein ligase activity"/>
    <property type="evidence" value="ECO:0007669"/>
    <property type="project" value="TreeGrafter"/>
</dbReference>
<reference evidence="10" key="1">
    <citation type="journal article" date="2013" name="Genome Biol.">
        <title>Draft genome of the mountain pine beetle, Dendroctonus ponderosae Hopkins, a major forest pest.</title>
        <authorList>
            <person name="Keeling C.I."/>
            <person name="Yuen M.M."/>
            <person name="Liao N.Y."/>
            <person name="Docking T.R."/>
            <person name="Chan S.K."/>
            <person name="Taylor G.A."/>
            <person name="Palmquist D.L."/>
            <person name="Jackman S.D."/>
            <person name="Nguyen A."/>
            <person name="Li M."/>
            <person name="Henderson H."/>
            <person name="Janes J.K."/>
            <person name="Zhao Y."/>
            <person name="Pandoh P."/>
            <person name="Moore R."/>
            <person name="Sperling F.A."/>
            <person name="Huber D.P."/>
            <person name="Birol I."/>
            <person name="Jones S.J."/>
            <person name="Bohlmann J."/>
        </authorList>
    </citation>
    <scope>NUCLEOTIDE SEQUENCE</scope>
</reference>
<dbReference type="OMA" id="HERKENN"/>
<dbReference type="CDD" id="cd20351">
    <property type="entry name" value="Rcat_RBR_HOIP"/>
    <property type="match status" value="1"/>
</dbReference>
<feature type="compositionally biased region" description="Basic residues" evidence="9">
    <location>
        <begin position="1398"/>
        <end position="1417"/>
    </location>
</feature>
<keyword evidence="4" id="KW-0677">Repeat</keyword>
<feature type="compositionally biased region" description="Basic and acidic residues" evidence="9">
    <location>
        <begin position="1631"/>
        <end position="1643"/>
    </location>
</feature>
<feature type="region of interest" description="Disordered" evidence="9">
    <location>
        <begin position="885"/>
        <end position="904"/>
    </location>
</feature>
<feature type="region of interest" description="Disordered" evidence="9">
    <location>
        <begin position="990"/>
        <end position="1032"/>
    </location>
</feature>
<dbReference type="PROSITE" id="PS50089">
    <property type="entry name" value="ZF_RING_2"/>
    <property type="match status" value="1"/>
</dbReference>
<feature type="compositionally biased region" description="Polar residues" evidence="9">
    <location>
        <begin position="1580"/>
        <end position="1596"/>
    </location>
</feature>
<keyword evidence="2" id="KW-0808">Transferase</keyword>
<feature type="compositionally biased region" description="Basic and acidic residues" evidence="9">
    <location>
        <begin position="1010"/>
        <end position="1020"/>
    </location>
</feature>
<dbReference type="EMBL" id="KB740948">
    <property type="protein sequence ID" value="ENN77277.1"/>
    <property type="molecule type" value="Genomic_DNA"/>
</dbReference>
<dbReference type="GO" id="GO:0070530">
    <property type="term" value="F:K63-linked polyubiquitin modification-dependent protein binding"/>
    <property type="evidence" value="ECO:0007669"/>
    <property type="project" value="TreeGrafter"/>
</dbReference>
<dbReference type="InterPro" id="IPR032065">
    <property type="entry name" value="RNF31-UBA"/>
</dbReference>
<evidence type="ECO:0000313" key="10">
    <source>
        <dbReference type="EMBL" id="ENN77277.1"/>
    </source>
</evidence>
<feature type="compositionally biased region" description="Polar residues" evidence="9">
    <location>
        <begin position="1256"/>
        <end position="1276"/>
    </location>
</feature>
<evidence type="ECO:0000256" key="1">
    <source>
        <dbReference type="ARBA" id="ARBA00008278"/>
    </source>
</evidence>
<protein>
    <submittedName>
        <fullName evidence="10">Uncharacterized protein</fullName>
    </submittedName>
</protein>
<dbReference type="InterPro" id="IPR001876">
    <property type="entry name" value="Znf_RanBP2"/>
</dbReference>
<feature type="non-terminal residue" evidence="10">
    <location>
        <position position="1"/>
    </location>
</feature>
<feature type="region of interest" description="Disordered" evidence="9">
    <location>
        <begin position="1353"/>
        <end position="1448"/>
    </location>
</feature>
<evidence type="ECO:0000256" key="9">
    <source>
        <dbReference type="SAM" id="MobiDB-lite"/>
    </source>
</evidence>
<dbReference type="SMART" id="SM00547">
    <property type="entry name" value="ZnF_RBZ"/>
    <property type="match status" value="1"/>
</dbReference>
<evidence type="ECO:0000256" key="7">
    <source>
        <dbReference type="ARBA" id="ARBA00022833"/>
    </source>
</evidence>
<feature type="compositionally biased region" description="Polar residues" evidence="9">
    <location>
        <begin position="565"/>
        <end position="592"/>
    </location>
</feature>
<dbReference type="CDD" id="cd20337">
    <property type="entry name" value="BRcat_RBR_HOIP"/>
    <property type="match status" value="1"/>
</dbReference>
<feature type="compositionally biased region" description="Basic and acidic residues" evidence="9">
    <location>
        <begin position="857"/>
        <end position="869"/>
    </location>
</feature>
<dbReference type="Gene3D" id="3.30.40.10">
    <property type="entry name" value="Zinc/RING finger domain, C3HC4 (zinc finger)"/>
    <property type="match status" value="1"/>
</dbReference>
<feature type="compositionally biased region" description="Basic and acidic residues" evidence="9">
    <location>
        <begin position="1277"/>
        <end position="1289"/>
    </location>
</feature>
<feature type="compositionally biased region" description="Low complexity" evidence="9">
    <location>
        <begin position="1706"/>
        <end position="1737"/>
    </location>
</feature>
<evidence type="ECO:0000256" key="2">
    <source>
        <dbReference type="ARBA" id="ARBA00022679"/>
    </source>
</evidence>
<dbReference type="OrthoDB" id="9978677at2759"/>
<feature type="compositionally biased region" description="Basic residues" evidence="9">
    <location>
        <begin position="258"/>
        <end position="271"/>
    </location>
</feature>
<dbReference type="HOGENOM" id="CLU_001271_0_0_1"/>
<organism evidence="10">
    <name type="scientific">Dendroctonus ponderosae</name>
    <name type="common">Mountain pine beetle</name>
    <dbReference type="NCBI Taxonomy" id="77166"/>
    <lineage>
        <taxon>Eukaryota</taxon>
        <taxon>Metazoa</taxon>
        <taxon>Ecdysozoa</taxon>
        <taxon>Arthropoda</taxon>
        <taxon>Hexapoda</taxon>
        <taxon>Insecta</taxon>
        <taxon>Pterygota</taxon>
        <taxon>Neoptera</taxon>
        <taxon>Endopterygota</taxon>
        <taxon>Coleoptera</taxon>
        <taxon>Polyphaga</taxon>
        <taxon>Cucujiformia</taxon>
        <taxon>Curculionidae</taxon>
        <taxon>Scolytinae</taxon>
        <taxon>Dendroctonus</taxon>
    </lineage>
</organism>
<keyword evidence="6" id="KW-0833">Ubl conjugation pathway</keyword>
<feature type="compositionally biased region" description="Basic and acidic residues" evidence="9">
    <location>
        <begin position="1241"/>
        <end position="1255"/>
    </location>
</feature>
<feature type="coiled-coil region" evidence="8">
    <location>
        <begin position="1763"/>
        <end position="1801"/>
    </location>
</feature>
<feature type="region of interest" description="Disordered" evidence="9">
    <location>
        <begin position="1183"/>
        <end position="1206"/>
    </location>
</feature>
<dbReference type="Gene3D" id="1.20.120.1750">
    <property type="match status" value="1"/>
</dbReference>
<feature type="compositionally biased region" description="Polar residues" evidence="9">
    <location>
        <begin position="1688"/>
        <end position="1697"/>
    </location>
</feature>
<keyword evidence="3" id="KW-0479">Metal-binding</keyword>
<dbReference type="PANTHER" id="PTHR16004">
    <property type="entry name" value="RING FINGER PROTEIN 31-RELATED"/>
    <property type="match status" value="1"/>
</dbReference>
<feature type="compositionally biased region" description="Low complexity" evidence="9">
    <location>
        <begin position="1294"/>
        <end position="1315"/>
    </location>
</feature>
<dbReference type="InterPro" id="IPR026254">
    <property type="entry name" value="RNF31-like"/>
</dbReference>
<evidence type="ECO:0000256" key="8">
    <source>
        <dbReference type="SAM" id="Coils"/>
    </source>
</evidence>
<feature type="region of interest" description="Disordered" evidence="9">
    <location>
        <begin position="240"/>
        <end position="365"/>
    </location>
</feature>
<feature type="region of interest" description="Disordered" evidence="9">
    <location>
        <begin position="836"/>
        <end position="876"/>
    </location>
</feature>
<dbReference type="InterPro" id="IPR044066">
    <property type="entry name" value="TRIAD_supradom"/>
</dbReference>
<feature type="region of interest" description="Disordered" evidence="9">
    <location>
        <begin position="795"/>
        <end position="814"/>
    </location>
</feature>
<dbReference type="InterPro" id="IPR047542">
    <property type="entry name" value="Rcat_RBR_RNF31-like"/>
</dbReference>
<dbReference type="InterPro" id="IPR002867">
    <property type="entry name" value="IBR_dom"/>
</dbReference>
<feature type="region of interest" description="Disordered" evidence="9">
    <location>
        <begin position="1466"/>
        <end position="1492"/>
    </location>
</feature>
<sequence length="2342" mass="261285">MPRKDSGAFSLRDKMNSLRRGLTLGNRPLPPTPTGSHHGPPNYPPSRSNSQVSHEDFRQFQVPSPSPSLQQRYRQHQLAMRGTTPNLPSTVAEFDQPSGRDSGYPDWEQDQWPYRNRADSVSGSDGGSRLTRKLSNTSCPPAARGMPHSASVFDLNNAAPHHHPHGFVPMQQAHSMAQLNYPMPCCQNAWMEQQPCCYDPSHGSNMSLNMMPGGYPANPMWMGTWHGPPPGMYPYGLPPPHSRGCSHSRPASPTQSVKSRKSTLSKKSRRKYRDETSDEDSNEIDDRRSVFSHSDNRSERRSHGGRFSARDRALRETASLPKESSRRAMSSKNSDRAEKTSIARSRVSIAESSSGETDDEQSDDSLHRADLLEEDEDRALVNPVEVPDSSWSCEHCTFVNDPGTRVCSVCCKTPTCKVKQINSEPSAKKPNSDSPVSSKKPPVGRIVSIKAKEKDNSKFNKVLQSPSSDDYSANSAKDYSETESMQTRLEKLNIKSTEPEKKIPDAKSKEKGISEKTDKYEDLDNSDLSIGNNQEATAKVSTACGASAPRDIQIESTEEAHNEKTFSTASTGTSPPPQSISTQESKAATSQIDEQKRQKTGTESIPFNARKFFEKRFRVVVAAVVKSSKFYYGLTTQSIPCDEAEHYNYNVDEVQAALLHCKDMNPIQWLKEHWDAMIASVQTLATQMGREGPMNIVGTVSEKEARVAMQKHKGELWPAVQECVEQRQQKYAELASKGDFSREDIVTVLTANHGDLEAAYNELSKMQIKPFLMRIWGPPTGIENEAGNEGATLRKFRGEDNPTQLNVDQDRSSMRKSLDALEDEIFKNIQEINNLNSDFVPPNLNTSISTTSSTESQQDREGEASERQKKNLPIESFVNPVASVKMSEDPTNTGQEDVLAPSENSSKVANFSKIFLQTVEAPTHPLVVNLQEPQSPKAYVEKSSTVIQVVDTVGFDSAKMQKTPDSESSSSSDDNAIGDEQFVDAVEDPTASFEQPSSNDQVDLNSNFNKEQENDSKILEAKSTTKSSPTRKISVTTINLQLMSNQALAQRVEDPSTPQGEEIKESTAEIVFKATQPEANALNGSPVKAVENVHKTNSQTASTKALDKNGAGTFENTVQIDLEKTVKIEPTTQKDLHLNNEEIECFGIVLDMPANEDQCENPMMCINGTDGSKTSFAHTKNAEAEDHELSGSIIDENYNKQGPDEVRIPSEVLNEDIDGATEETGSVEDSQPESEHQIAIEHESDKHTKEAKENKSIATETSSVEDSQPRSAQITIDNERDSITKDAKENSNIATEETSTVQEQQSQSEAQIASENGNDKLVKDANIPTEEASCVEEKLPECIEGIGMKDEENRVRQEANEDNHIATEEATPVKNTNEDENSIASKEAKENLPPLGPKARKLTRNHRKSSRKARHRAEKASLIRKESISSTTESNSDAPEVTPEEKTLTIINDNNVKNMVSKFENTTAEQEDLDAAKPRLERKRPVKKSDSQKYAKYKNMIVKPTPDSPIEEKQEFALDSAARALIANSNHPDEANFASLMEAEKDIAEDKPVISTKIQMAQNNQTMLSKRPTSKIPVITRQNSVSKDTKPLNSAGSKIPVRSIGAARKEKSPVVSEKTTEDTNEQNNKICTEEAKVDGKAPIETRSLSPKPMEKDRPSTSRSFEQRRSLSRKSSSHSNKSDEIGQEMASSVKNVKNFNRKISHPSFRSSFDSTTSSKKMSYTKSLDNDSESSVSDSNVEELLSDDDFEDFQDDFEETNESIMQSDSEDYQAFEEKKTQLAQELNINVNQISARVNELTSNLDGKDRMFNNYSIEETCESEEYDSEEEIELDETESNEDRGEFIEDEFMPDQFNVDRKESSDFEITERQARRFLAEGQVKNYAQAELAASLMALNFSSEEALDAVKDCSSLDAAIAYLQQDCELCAGKYPMNNIISMLKCTHRCCQECAKNYFTVQITDRSITDCNCPFCKSPDLSHSTAAEDEISDYFGNLDILLKGILEPPVHELFQQKLRDRTLMQDPNFKWCVQCSSGFIAHPRQKRLICPDCKSVTCAGCRRPWEKQHEGLTCDKFAEWKDANDPENQASAVAKHLAENGIDCPKCKFSGGVMGVMTTPHSILYPTMPKRILWLEWFLRNFSEKTAKISPSMVHSLKRYSLAKGGCMHFTCIQCKHEFCYGCGKPFMMGAKCGVSQYCAKLGLHAHHPRNCLFYLRDKEPHDLQKLLKDNKIKFDTDLPSESEENASALIKCPVPLQKESPTGLIDTICNNDVSAGQAGLCRQHYIEYLVGLIFRHQLDPISILDLVEVTQELRRRGHPLPERGPWCDDKQYRELCAKIVIEQVPLE</sequence>
<feature type="compositionally biased region" description="Basic and acidic residues" evidence="9">
    <location>
        <begin position="1353"/>
        <end position="1367"/>
    </location>
</feature>
<feature type="compositionally biased region" description="Basic and acidic residues" evidence="9">
    <location>
        <begin position="1652"/>
        <end position="1668"/>
    </location>
</feature>
<dbReference type="PROSITE" id="PS01358">
    <property type="entry name" value="ZF_RANBP2_1"/>
    <property type="match status" value="1"/>
</dbReference>
<dbReference type="PANTHER" id="PTHR16004:SF2">
    <property type="entry name" value="E3 UBIQUITIN-PROTEIN LIGASE LUBEL"/>
    <property type="match status" value="1"/>
</dbReference>
<keyword evidence="8" id="KW-0175">Coiled coil</keyword>
<feature type="compositionally biased region" description="Low complexity" evidence="9">
    <location>
        <begin position="846"/>
        <end position="856"/>
    </location>
</feature>
<keyword evidence="5" id="KW-0863">Zinc-finger</keyword>
<dbReference type="PROSITE" id="PS51873">
    <property type="entry name" value="TRIAD"/>
    <property type="match status" value="1"/>
</dbReference>
<feature type="compositionally biased region" description="Basic and acidic residues" evidence="9">
    <location>
        <begin position="1"/>
        <end position="16"/>
    </location>
</feature>
<dbReference type="Pfam" id="PF22191">
    <property type="entry name" value="IBR_1"/>
    <property type="match status" value="1"/>
</dbReference>
<feature type="compositionally biased region" description="Polar residues" evidence="9">
    <location>
        <begin position="1022"/>
        <end position="1032"/>
    </location>
</feature>
<evidence type="ECO:0000256" key="3">
    <source>
        <dbReference type="ARBA" id="ARBA00022723"/>
    </source>
</evidence>
<dbReference type="Pfam" id="PF01485">
    <property type="entry name" value="IBR"/>
    <property type="match status" value="1"/>
</dbReference>
<accession>N6UF40</accession>
<dbReference type="SMART" id="SM00647">
    <property type="entry name" value="IBR"/>
    <property type="match status" value="1"/>
</dbReference>
<name>N6UF40_DENPD</name>
<feature type="compositionally biased region" description="Basic and acidic residues" evidence="9">
    <location>
        <begin position="284"/>
        <end position="315"/>
    </location>
</feature>
<dbReference type="GO" id="GO:1990450">
    <property type="term" value="F:linear polyubiquitin binding"/>
    <property type="evidence" value="ECO:0007669"/>
    <property type="project" value="TreeGrafter"/>
</dbReference>
<feature type="region of interest" description="Disordered" evidence="9">
    <location>
        <begin position="558"/>
        <end position="601"/>
    </location>
</feature>
<comment type="similarity">
    <text evidence="1">Belongs to the RBR family.</text>
</comment>